<evidence type="ECO:0000256" key="7">
    <source>
        <dbReference type="ARBA" id="ARBA00022824"/>
    </source>
</evidence>
<dbReference type="GO" id="GO:0052917">
    <property type="term" value="F:dol-P-Man:Man(7)GlcNAc(2)-PP-Dol alpha-1,6-mannosyltransferase activity"/>
    <property type="evidence" value="ECO:0007669"/>
    <property type="project" value="UniProtKB-EC"/>
</dbReference>
<evidence type="ECO:0000256" key="9">
    <source>
        <dbReference type="ARBA" id="ARBA00023136"/>
    </source>
</evidence>
<comment type="subcellular location">
    <subcellularLocation>
        <location evidence="1 12">Endoplasmic reticulum membrane</location>
        <topology evidence="1 12">Multi-pass membrane protein</topology>
    </subcellularLocation>
</comment>
<evidence type="ECO:0000313" key="15">
    <source>
        <dbReference type="WBParaSite" id="Csp11.Scaffold615.g6004.t1"/>
    </source>
</evidence>
<feature type="chain" id="PRO_5009307620" description="Mannosyltransferase" evidence="13">
    <location>
        <begin position="20"/>
        <end position="492"/>
    </location>
</feature>
<evidence type="ECO:0000256" key="5">
    <source>
        <dbReference type="ARBA" id="ARBA00022679"/>
    </source>
</evidence>
<dbReference type="GO" id="GO:0005789">
    <property type="term" value="C:endoplasmic reticulum membrane"/>
    <property type="evidence" value="ECO:0007669"/>
    <property type="project" value="UniProtKB-SubCell"/>
</dbReference>
<keyword evidence="5" id="KW-0808">Transferase</keyword>
<dbReference type="GO" id="GO:0006487">
    <property type="term" value="P:protein N-linked glycosylation"/>
    <property type="evidence" value="ECO:0007669"/>
    <property type="project" value="TreeGrafter"/>
</dbReference>
<evidence type="ECO:0000256" key="6">
    <source>
        <dbReference type="ARBA" id="ARBA00022692"/>
    </source>
</evidence>
<comment type="function">
    <text evidence="10">Mannosyltransferase that operates in the biosynthetic pathway of dolichol-linked oligosaccharides, the glycan precursors employed in protein asparagine (N)-glycosylation. The assembly of dolichol-linked oligosaccharides begins on the cytosolic side of the endoplasmic reticulum membrane and finishes in its lumen. The sequential addition of sugars to dolichol pyrophosphate produces dolichol-linked oligosaccharides containing fourteen sugars, including two GlcNAcs, nine mannoses and three glucoses. Once assembled, the oligosaccharide is transferred from the lipid to nascent proteins by oligosaccharyltransferases. In the lumen of the endoplasmic reticulum, adds the eighth mannose residue in an alpha-1,6 linkage onto Man(7)GlcNAc(2)-PP-dolichol to produce Man(8)GlcNAc(2)-PP-dolichol.</text>
</comment>
<evidence type="ECO:0000256" key="11">
    <source>
        <dbReference type="ARBA" id="ARBA00048899"/>
    </source>
</evidence>
<dbReference type="WBParaSite" id="Csp11.Scaffold615.g6004.t1">
    <property type="protein sequence ID" value="Csp11.Scaffold615.g6004.t1"/>
    <property type="gene ID" value="Csp11.Scaffold615.g6004"/>
</dbReference>
<dbReference type="eggNOG" id="KOG2516">
    <property type="taxonomic scope" value="Eukaryota"/>
</dbReference>
<comment type="similarity">
    <text evidence="3 12">Belongs to the glycosyltransferase 22 family.</text>
</comment>
<feature type="transmembrane region" description="Helical" evidence="12">
    <location>
        <begin position="60"/>
        <end position="80"/>
    </location>
</feature>
<reference evidence="15" key="1">
    <citation type="submission" date="2016-11" db="UniProtKB">
        <authorList>
            <consortium name="WormBaseParasite"/>
        </authorList>
    </citation>
    <scope>IDENTIFICATION</scope>
</reference>
<protein>
    <recommendedName>
        <fullName evidence="12">Mannosyltransferase</fullName>
        <ecNumber evidence="12">2.4.1.-</ecNumber>
    </recommendedName>
</protein>
<organism evidence="14 15">
    <name type="scientific">Caenorhabditis tropicalis</name>
    <dbReference type="NCBI Taxonomy" id="1561998"/>
    <lineage>
        <taxon>Eukaryota</taxon>
        <taxon>Metazoa</taxon>
        <taxon>Ecdysozoa</taxon>
        <taxon>Nematoda</taxon>
        <taxon>Chromadorea</taxon>
        <taxon>Rhabditida</taxon>
        <taxon>Rhabditina</taxon>
        <taxon>Rhabditomorpha</taxon>
        <taxon>Rhabditoidea</taxon>
        <taxon>Rhabditidae</taxon>
        <taxon>Peloderinae</taxon>
        <taxon>Caenorhabditis</taxon>
    </lineage>
</organism>
<evidence type="ECO:0000256" key="2">
    <source>
        <dbReference type="ARBA" id="ARBA00004922"/>
    </source>
</evidence>
<dbReference type="STRING" id="1561998.A0A1I7THL0"/>
<feature type="transmembrane region" description="Helical" evidence="12">
    <location>
        <begin position="140"/>
        <end position="157"/>
    </location>
</feature>
<evidence type="ECO:0000256" key="12">
    <source>
        <dbReference type="RuleBase" id="RU363075"/>
    </source>
</evidence>
<keyword evidence="7 12" id="KW-0256">Endoplasmic reticulum</keyword>
<evidence type="ECO:0000256" key="4">
    <source>
        <dbReference type="ARBA" id="ARBA00022676"/>
    </source>
</evidence>
<dbReference type="Proteomes" id="UP000095282">
    <property type="component" value="Unplaced"/>
</dbReference>
<keyword evidence="13" id="KW-0732">Signal</keyword>
<evidence type="ECO:0000256" key="13">
    <source>
        <dbReference type="SAM" id="SignalP"/>
    </source>
</evidence>
<dbReference type="EC" id="2.4.1.-" evidence="12"/>
<comment type="pathway">
    <text evidence="2">Protein modification; protein glycosylation.</text>
</comment>
<evidence type="ECO:0000256" key="1">
    <source>
        <dbReference type="ARBA" id="ARBA00004477"/>
    </source>
</evidence>
<evidence type="ECO:0000256" key="10">
    <source>
        <dbReference type="ARBA" id="ARBA00044721"/>
    </source>
</evidence>
<feature type="transmembrane region" description="Helical" evidence="12">
    <location>
        <begin position="86"/>
        <end position="106"/>
    </location>
</feature>
<dbReference type="InterPro" id="IPR005599">
    <property type="entry name" value="GPI_mannosylTrfase"/>
</dbReference>
<keyword evidence="14" id="KW-1185">Reference proteome</keyword>
<keyword evidence="8 12" id="KW-1133">Transmembrane helix</keyword>
<dbReference type="AlphaFoldDB" id="A0A1I7THL0"/>
<feature type="transmembrane region" description="Helical" evidence="12">
    <location>
        <begin position="255"/>
        <end position="278"/>
    </location>
</feature>
<feature type="transmembrane region" description="Helical" evidence="12">
    <location>
        <begin position="308"/>
        <end position="329"/>
    </location>
</feature>
<evidence type="ECO:0000256" key="8">
    <source>
        <dbReference type="ARBA" id="ARBA00022989"/>
    </source>
</evidence>
<accession>A0A1I7THL0</accession>
<feature type="signal peptide" evidence="13">
    <location>
        <begin position="1"/>
        <end position="19"/>
    </location>
</feature>
<evidence type="ECO:0000313" key="14">
    <source>
        <dbReference type="Proteomes" id="UP000095282"/>
    </source>
</evidence>
<keyword evidence="9 12" id="KW-0472">Membrane</keyword>
<keyword evidence="4 12" id="KW-0328">Glycosyltransferase</keyword>
<feature type="transmembrane region" description="Helical" evidence="12">
    <location>
        <begin position="284"/>
        <end position="301"/>
    </location>
</feature>
<name>A0A1I7THL0_9PELO</name>
<feature type="transmembrane region" description="Helical" evidence="12">
    <location>
        <begin position="164"/>
        <end position="188"/>
    </location>
</feature>
<keyword evidence="6 12" id="KW-0812">Transmembrane</keyword>
<evidence type="ECO:0000256" key="3">
    <source>
        <dbReference type="ARBA" id="ARBA00007063"/>
    </source>
</evidence>
<sequence>MEGTEWLVIIVSLVHIILAPSTKVEESFNIQASHDLLFHLPTNMSNYDHSTFPGVVPRTFLGPLFLAALSSPMSFIFRFWAIPKVWQLILVRATLGLMNTMAFLYFARSVSRCFGRDVAMFLRIIMCTQFHYIFYMSRPLPNSFALILVMIVFVRLFEGNYQSAVRYATACVFLFRVDTVLLFGPLFLGYMWYGHMKVFGYDGAVSNGIRIASTCLAISIPIDSYFWGRPVWPEGEVLFFNVVENRSHEYGTQPFFWYFYSALPRCLLTSIFLVPLGLLVDRRLYDFIIPSTLFIFLYSFLPHKELRFIIYVIPMFSLAAAVFCARMFINKSKSIFHFCLYLGVVCHLIANVLGTGLLLLIASKNYPGFDALNYLQFQHRFDARKPVTVYIDNACAQTGVNRFLHAYDSWTYNKTENLKPEDLQNFDFLVLGTYGNKLKTEVETSYTKWHRPLFFVNSFHSYKLKSSRRFPYLYPEIIYTEKAAVLKNLNYV</sequence>
<feature type="transmembrane region" description="Helical" evidence="12">
    <location>
        <begin position="335"/>
        <end position="362"/>
    </location>
</feature>
<dbReference type="PANTHER" id="PTHR22760">
    <property type="entry name" value="GLYCOSYLTRANSFERASE"/>
    <property type="match status" value="1"/>
</dbReference>
<dbReference type="UniPathway" id="UPA00378"/>
<comment type="catalytic activity">
    <reaction evidence="11">
        <text>an alpha-D-Man-(1-&gt;2)-alpha-D-Man-(1-&gt;2)-alpha-D-Man-(1-&gt;3)-[alpha-D-Man-(1-&gt;2)-alpha-D-Man-(1-&gt;3)-alpha-D-Man-(1-&gt;6)]-beta-D-Man-(1-&gt;4)-beta-D-GlcNAc-(1-&gt;4)-alpha-D-GlcNAc-diphospho-di-trans,poly-cis-dolichol + a di-trans,poly-cis-dolichyl beta-D-mannosyl phosphate = an alpha-D-Man-(1-&gt;2)-alpha-D-Man-(1-&gt;2)-alpha-D-Man-(1-&gt;3)-[alpha-D-Man-(1-&gt;2)-alpha-D-Man-(1-&gt;3)-[alpha-D-Man-(1-&gt;6)]-alpha-D-Man-(1-&gt;6)]-beta-D-Man-(1-&gt;4)-beta-D-GlcNAc-(1-&gt;4)-alpha-D-GlcNAc-diphospho-di-trans,poly-cis-dolichol + a di-trans,poly-cis-dolichyl phosphate + H(+)</text>
        <dbReference type="Rhea" id="RHEA:29535"/>
        <dbReference type="Rhea" id="RHEA-COMP:19498"/>
        <dbReference type="Rhea" id="RHEA-COMP:19501"/>
        <dbReference type="Rhea" id="RHEA-COMP:19518"/>
        <dbReference type="Rhea" id="RHEA-COMP:19519"/>
        <dbReference type="ChEBI" id="CHEBI:15378"/>
        <dbReference type="ChEBI" id="CHEBI:57683"/>
        <dbReference type="ChEBI" id="CHEBI:58211"/>
        <dbReference type="ChEBI" id="CHEBI:132517"/>
        <dbReference type="ChEBI" id="CHEBI:132519"/>
        <dbReference type="EC" id="2.4.1.260"/>
    </reaction>
    <physiologicalReaction direction="left-to-right" evidence="11">
        <dbReference type="Rhea" id="RHEA:29536"/>
    </physiologicalReaction>
</comment>
<proteinExistence type="inferred from homology"/>
<dbReference type="PANTHER" id="PTHR22760:SF1">
    <property type="entry name" value="DOL-P-MAN:MAN(7)GLCNAC(2)-PP-DOL ALPHA-1,6-MANNOSYLTRANSFERASE"/>
    <property type="match status" value="1"/>
</dbReference>
<dbReference type="Pfam" id="PF03901">
    <property type="entry name" value="Glyco_transf_22"/>
    <property type="match status" value="1"/>
</dbReference>